<evidence type="ECO:0000256" key="1">
    <source>
        <dbReference type="ARBA" id="ARBA00012374"/>
    </source>
</evidence>
<dbReference type="GO" id="GO:0050380">
    <property type="term" value="F:undecaprenyl-diphosphatase activity"/>
    <property type="evidence" value="ECO:0007669"/>
    <property type="project" value="UniProtKB-EC"/>
</dbReference>
<dbReference type="Gene3D" id="1.20.144.10">
    <property type="entry name" value="Phosphatidic acid phosphatase type 2/haloperoxidase"/>
    <property type="match status" value="1"/>
</dbReference>
<dbReference type="SMART" id="SM00014">
    <property type="entry name" value="acidPPc"/>
    <property type="match status" value="1"/>
</dbReference>
<name>Q6LFX0_PHOPR</name>
<organism evidence="6 7">
    <name type="scientific">Photobacterium profundum (strain SS9)</name>
    <dbReference type="NCBI Taxonomy" id="298386"/>
    <lineage>
        <taxon>Bacteria</taxon>
        <taxon>Pseudomonadati</taxon>
        <taxon>Pseudomonadota</taxon>
        <taxon>Gammaproteobacteria</taxon>
        <taxon>Vibrionales</taxon>
        <taxon>Vibrionaceae</taxon>
        <taxon>Photobacterium</taxon>
    </lineage>
</organism>
<proteinExistence type="predicted"/>
<keyword evidence="4" id="KW-0732">Signal</keyword>
<feature type="chain" id="PRO_5004276022" description="undecaprenyl-diphosphate phosphatase" evidence="4">
    <location>
        <begin position="22"/>
        <end position="434"/>
    </location>
</feature>
<dbReference type="InterPro" id="IPR000326">
    <property type="entry name" value="PAP2/HPO"/>
</dbReference>
<dbReference type="Pfam" id="PF01569">
    <property type="entry name" value="PAP2"/>
    <property type="match status" value="1"/>
</dbReference>
<feature type="domain" description="Phosphatidic acid phosphatase type 2/haloperoxidase" evidence="5">
    <location>
        <begin position="67"/>
        <end position="164"/>
    </location>
</feature>
<dbReference type="eggNOG" id="COG0671">
    <property type="taxonomic scope" value="Bacteria"/>
</dbReference>
<keyword evidence="7" id="KW-1185">Reference proteome</keyword>
<sequence>MIIKFSASIIVAAIFSTQVSANTVSDANEINRSVNDSIVEAGDMVQILLPAAGYFAAWMHDDLEGAKQLTYSTLSTQLIIHGVKSTVGRKRPNDSSWNSFPSGHTGAAFSGAAFLQSRYGSTWGIPAYAAATFVGVSRIHGNRHYAGDVVAGASIGFLMNQYFVSPYNTDGVYFNAQSTSDGVALGVTITNDALEGNTKTRKSNQFVTTDLRHRIELGIGTNLADSSASAGAADFLDDSDTIDKYQPFSYVNYQYRLESDDYFELEFLPSETRRRGTVTQPFTNDGVAYDKGDEVYTAFRHWMLGSNIYKGIKVTDNFIVDFGLGLYVHMVALDVDNATGGGKYSKTEYWKAMPSGTVKGQYYLTKSVSVIGKAQYHGWESDSYVYGEAGVNYQINSAWDVGIKYGYSQTDLDNTKFKASYESNNMMLTFSNRF</sequence>
<accession>Q6LFX0</accession>
<dbReference type="InterPro" id="IPR036938">
    <property type="entry name" value="PAP2/HPO_sf"/>
</dbReference>
<feature type="signal peptide" evidence="4">
    <location>
        <begin position="1"/>
        <end position="21"/>
    </location>
</feature>
<gene>
    <name evidence="6" type="ordered locus">PBPRB1965</name>
</gene>
<dbReference type="PANTHER" id="PTHR14969">
    <property type="entry name" value="SPHINGOSINE-1-PHOSPHATE PHOSPHOHYDROLASE"/>
    <property type="match status" value="1"/>
</dbReference>
<dbReference type="PANTHER" id="PTHR14969:SF13">
    <property type="entry name" value="AT30094P"/>
    <property type="match status" value="1"/>
</dbReference>
<dbReference type="AlphaFoldDB" id="Q6LFX0"/>
<comment type="catalytic activity">
    <reaction evidence="3">
        <text>di-trans,octa-cis-undecaprenyl diphosphate + H2O = di-trans,octa-cis-undecaprenyl phosphate + phosphate + H(+)</text>
        <dbReference type="Rhea" id="RHEA:28094"/>
        <dbReference type="ChEBI" id="CHEBI:15377"/>
        <dbReference type="ChEBI" id="CHEBI:15378"/>
        <dbReference type="ChEBI" id="CHEBI:43474"/>
        <dbReference type="ChEBI" id="CHEBI:58405"/>
        <dbReference type="ChEBI" id="CHEBI:60392"/>
        <dbReference type="EC" id="3.6.1.27"/>
    </reaction>
</comment>
<evidence type="ECO:0000313" key="7">
    <source>
        <dbReference type="Proteomes" id="UP000000593"/>
    </source>
</evidence>
<evidence type="ECO:0000313" key="6">
    <source>
        <dbReference type="EMBL" id="CAG23810.1"/>
    </source>
</evidence>
<dbReference type="SUPFAM" id="SSF48317">
    <property type="entry name" value="Acid phosphatase/Vanadium-dependent haloperoxidase"/>
    <property type="match status" value="1"/>
</dbReference>
<dbReference type="KEGG" id="ppr:PBPRB1965"/>
<dbReference type="STRING" id="298386.PBPRB1965"/>
<evidence type="ECO:0000256" key="3">
    <source>
        <dbReference type="ARBA" id="ARBA00047594"/>
    </source>
</evidence>
<dbReference type="EC" id="3.6.1.27" evidence="1"/>
<protein>
    <recommendedName>
        <fullName evidence="1">undecaprenyl-diphosphate phosphatase</fullName>
        <ecNumber evidence="1">3.6.1.27</ecNumber>
    </recommendedName>
    <alternativeName>
        <fullName evidence="2">Undecaprenyl pyrophosphate phosphatase</fullName>
    </alternativeName>
</protein>
<dbReference type="CDD" id="cd03394">
    <property type="entry name" value="PAP2_like_5"/>
    <property type="match status" value="1"/>
</dbReference>
<dbReference type="Proteomes" id="UP000000593">
    <property type="component" value="Chromosome 2"/>
</dbReference>
<dbReference type="HOGENOM" id="CLU_619478_0_0_6"/>
<reference evidence="7" key="1">
    <citation type="journal article" date="2005" name="Science">
        <title>Life at depth: Photobacterium profundum genome sequence and expression analysis.</title>
        <authorList>
            <person name="Vezzi A."/>
            <person name="Campanaro S."/>
            <person name="D'Angelo M."/>
            <person name="Simonato F."/>
            <person name="Vitulo N."/>
            <person name="Lauro F.M."/>
            <person name="Cestaro A."/>
            <person name="Malacrida G."/>
            <person name="Simionati B."/>
            <person name="Cannata N."/>
            <person name="Romualdi C."/>
            <person name="Bartlett D.H."/>
            <person name="Valle G."/>
        </authorList>
    </citation>
    <scope>NUCLEOTIDE SEQUENCE [LARGE SCALE GENOMIC DNA]</scope>
    <source>
        <strain evidence="7">ATCC BAA-1253 / SS9</strain>
    </source>
</reference>
<evidence type="ECO:0000256" key="4">
    <source>
        <dbReference type="SAM" id="SignalP"/>
    </source>
</evidence>
<evidence type="ECO:0000259" key="5">
    <source>
        <dbReference type="SMART" id="SM00014"/>
    </source>
</evidence>
<evidence type="ECO:0000256" key="2">
    <source>
        <dbReference type="ARBA" id="ARBA00032707"/>
    </source>
</evidence>
<dbReference type="RefSeq" id="WP_011221948.1">
    <property type="nucleotide sequence ID" value="NC_006371.1"/>
</dbReference>
<dbReference type="EMBL" id="CR378681">
    <property type="protein sequence ID" value="CAG23810.1"/>
    <property type="molecule type" value="Genomic_DNA"/>
</dbReference>